<organism evidence="2 3">
    <name type="scientific">Burkholderia multivorans (strain ATCC 17616 / 249)</name>
    <dbReference type="NCBI Taxonomy" id="395019"/>
    <lineage>
        <taxon>Bacteria</taxon>
        <taxon>Pseudomonadati</taxon>
        <taxon>Pseudomonadota</taxon>
        <taxon>Betaproteobacteria</taxon>
        <taxon>Burkholderiales</taxon>
        <taxon>Burkholderiaceae</taxon>
        <taxon>Burkholderia</taxon>
        <taxon>Burkholderia cepacia complex</taxon>
    </lineage>
</organism>
<dbReference type="Proteomes" id="UP000008815">
    <property type="component" value="Chromosome 1"/>
</dbReference>
<feature type="transmembrane region" description="Helical" evidence="1">
    <location>
        <begin position="21"/>
        <end position="47"/>
    </location>
</feature>
<comment type="caution">
    <text evidence="1">Lacks conserved residue(s) required for the propagation of feature annotation.</text>
</comment>
<keyword evidence="1" id="KW-0406">Ion transport</keyword>
<evidence type="ECO:0000313" key="3">
    <source>
        <dbReference type="Proteomes" id="UP000008815"/>
    </source>
</evidence>
<dbReference type="PANTHER" id="PTHR30221">
    <property type="entry name" value="SMALL-CONDUCTANCE MECHANOSENSITIVE CHANNEL"/>
    <property type="match status" value="1"/>
</dbReference>
<sequence>MDASSFITSLQTTLGGYLPKIAGAIGILVIGWLIAVIVRAGALRLLGALKVDQRITESTGQGACVERIVAGGLFWLVLLVTAVGIFNVLNLYAVSNPFSLLVTHIVDYLPNLIGGAALTLVAWLIASLLRSVANRALKASKVDDKLSGSAGMQPMSGYLGDVLFWLVILMFLPAILSAFALSGLLSPVQGMIDRLLAIVPNLFAAAVIGVVGWIVARVLRGLVTNLLVAAGADRLTQRLDSPAPVRVSSLVGTIVYVFVFVPTLISALDALKIDAISVPATNMLNEFLSAVPDIVAAIVIVLVTFYFARFVAALAQRLLEAAGADGLPAVLGVERVFSGMLLPSVLVARLIVFFAMLFAAVEAANRLGFTQVRDVVTLFIEFGGHVLTGGVILVIGVWLAGLARRVIEQADREHSVLFARIAQFAILGLVFAMGLRAMGIANEIVQLAFGLVLGAIAVAVALSFGLGGREAAGKLLDRWFNQRGGGQ</sequence>
<feature type="transmembrane region" description="Helical" evidence="1">
    <location>
        <begin position="415"/>
        <end position="438"/>
    </location>
</feature>
<comment type="similarity">
    <text evidence="1">Belongs to the MscS (TC 1.A.23) family.</text>
</comment>
<keyword evidence="1" id="KW-1133">Transmembrane helix</keyword>
<keyword evidence="1" id="KW-0472">Membrane</keyword>
<dbReference type="Pfam" id="PF05552">
    <property type="entry name" value="MS_channel_1st_1"/>
    <property type="match status" value="4"/>
</dbReference>
<dbReference type="NCBIfam" id="NF033912">
    <property type="entry name" value="msc"/>
    <property type="match status" value="1"/>
</dbReference>
<keyword evidence="1" id="KW-1003">Cell membrane</keyword>
<protein>
    <recommendedName>
        <fullName evidence="1">Small-conductance mechanosensitive channel</fullName>
    </recommendedName>
</protein>
<evidence type="ECO:0000313" key="2">
    <source>
        <dbReference type="EMBL" id="BAG45014.1"/>
    </source>
</evidence>
<feature type="transmembrane region" description="Helical" evidence="1">
    <location>
        <begin position="382"/>
        <end position="403"/>
    </location>
</feature>
<evidence type="ECO:0000256" key="1">
    <source>
        <dbReference type="RuleBase" id="RU369025"/>
    </source>
</evidence>
<dbReference type="GO" id="GO:0005886">
    <property type="term" value="C:plasma membrane"/>
    <property type="evidence" value="ECO:0007669"/>
    <property type="project" value="UniProtKB-SubCell"/>
</dbReference>
<keyword evidence="1" id="KW-0812">Transmembrane</keyword>
<dbReference type="Gene3D" id="1.10.287.1260">
    <property type="match status" value="1"/>
</dbReference>
<keyword evidence="1" id="KW-0997">Cell inner membrane</keyword>
<keyword evidence="3" id="KW-1185">Reference proteome</keyword>
<comment type="function">
    <text evidence="1">Mechanosensitive channel that participates in the regulation of osmotic pressure changes within the cell, opening in response to stretch forces in the membrane lipid bilayer, without the need for other proteins. Contributes to normal resistance to hypoosmotic shock. Forms an ion channel of 1.0 nanosiemens conductance with a slight preference for anions.</text>
</comment>
<dbReference type="KEGG" id="bmu:Bmul_0125"/>
<feature type="transmembrane region" description="Helical" evidence="1">
    <location>
        <begin position="287"/>
        <end position="308"/>
    </location>
</feature>
<dbReference type="EMBL" id="AP009385">
    <property type="protein sequence ID" value="BAG45014.1"/>
    <property type="molecule type" value="Genomic_DNA"/>
</dbReference>
<gene>
    <name evidence="2" type="ordered locus">BMULJ_03140</name>
</gene>
<dbReference type="KEGG" id="bmj:BMULJ_03140"/>
<feature type="transmembrane region" description="Helical" evidence="1">
    <location>
        <begin position="247"/>
        <end position="267"/>
    </location>
</feature>
<dbReference type="eggNOG" id="COG0668">
    <property type="taxonomic scope" value="Bacteria"/>
</dbReference>
<dbReference type="InterPro" id="IPR045275">
    <property type="entry name" value="MscS_archaea/bacteria_type"/>
</dbReference>
<feature type="transmembrane region" description="Helical" evidence="1">
    <location>
        <begin position="341"/>
        <end position="362"/>
    </location>
</feature>
<proteinExistence type="inferred from homology"/>
<dbReference type="PANTHER" id="PTHR30221:SF1">
    <property type="entry name" value="SMALL-CONDUCTANCE MECHANOSENSITIVE CHANNEL"/>
    <property type="match status" value="1"/>
</dbReference>
<name>A0A0H3KSD4_BURM1</name>
<keyword evidence="1" id="KW-0813">Transport</keyword>
<feature type="transmembrane region" description="Helical" evidence="1">
    <location>
        <begin position="68"/>
        <end position="88"/>
    </location>
</feature>
<feature type="transmembrane region" description="Helical" evidence="1">
    <location>
        <begin position="108"/>
        <end position="129"/>
    </location>
</feature>
<feature type="transmembrane region" description="Helical" evidence="1">
    <location>
        <begin position="162"/>
        <end position="185"/>
    </location>
</feature>
<reference evidence="2 3" key="1">
    <citation type="submission" date="2007-04" db="EMBL/GenBank/DDBJ databases">
        <title>Complete genome sequence of Burkholderia multivorans ATCC 17616.</title>
        <authorList>
            <person name="Ohtsubo Y."/>
            <person name="Yamashita A."/>
            <person name="Kurokawa K."/>
            <person name="Takami H."/>
            <person name="Yuhara S."/>
            <person name="Nishiyama E."/>
            <person name="Endo R."/>
            <person name="Miyazaki R."/>
            <person name="Ono A."/>
            <person name="Yano K."/>
            <person name="Ito M."/>
            <person name="Sota M."/>
            <person name="Yuji N."/>
            <person name="Hattori M."/>
            <person name="Tsuda M."/>
        </authorList>
    </citation>
    <scope>NUCLEOTIDE SEQUENCE [LARGE SCALE GENOMIC DNA]</scope>
    <source>
        <strain evidence="3">ATCC 17616 / 249</strain>
    </source>
</reference>
<comment type="subunit">
    <text evidence="1">Homoheptamer.</text>
</comment>
<dbReference type="GO" id="GO:0008381">
    <property type="term" value="F:mechanosensitive monoatomic ion channel activity"/>
    <property type="evidence" value="ECO:0007669"/>
    <property type="project" value="InterPro"/>
</dbReference>
<dbReference type="HOGENOM" id="CLU_035789_1_0_4"/>
<accession>A0A0H3KSD4</accession>
<dbReference type="RefSeq" id="WP_012212486.1">
    <property type="nucleotide sequence ID" value="NC_010084.1"/>
</dbReference>
<feature type="transmembrane region" description="Helical" evidence="1">
    <location>
        <begin position="444"/>
        <end position="466"/>
    </location>
</feature>
<feature type="transmembrane region" description="Helical" evidence="1">
    <location>
        <begin position="197"/>
        <end position="216"/>
    </location>
</feature>
<comment type="subcellular location">
    <subcellularLocation>
        <location evidence="1">Cell inner membrane</location>
        <topology evidence="1">Multi-pass membrane protein</topology>
    </subcellularLocation>
</comment>
<dbReference type="STRING" id="395019.BMULJ_03140"/>
<keyword evidence="1" id="KW-0407">Ion channel</keyword>
<dbReference type="InterPro" id="IPR008910">
    <property type="entry name" value="MSC_TM_helix"/>
</dbReference>
<dbReference type="AlphaFoldDB" id="A0A0H3KSD4"/>